<evidence type="ECO:0000256" key="10">
    <source>
        <dbReference type="RuleBase" id="RU361154"/>
    </source>
</evidence>
<dbReference type="SUPFAM" id="SSF57701">
    <property type="entry name" value="Zn2/Cys6 DNA-binding domain"/>
    <property type="match status" value="1"/>
</dbReference>
<dbReference type="SUPFAM" id="SSF51445">
    <property type="entry name" value="(Trans)glycosidases"/>
    <property type="match status" value="1"/>
</dbReference>
<evidence type="ECO:0000259" key="11">
    <source>
        <dbReference type="PROSITE" id="PS50048"/>
    </source>
</evidence>
<dbReference type="SUPFAM" id="SSF74650">
    <property type="entry name" value="Galactose mutarotase-like"/>
    <property type="match status" value="1"/>
</dbReference>
<keyword evidence="13" id="KW-1185">Reference proteome</keyword>
<dbReference type="GO" id="GO:0005990">
    <property type="term" value="P:lactose catabolic process"/>
    <property type="evidence" value="ECO:0007669"/>
    <property type="project" value="TreeGrafter"/>
</dbReference>
<dbReference type="InterPro" id="IPR001138">
    <property type="entry name" value="Zn2Cys6_DnaBD"/>
</dbReference>
<dbReference type="Gene3D" id="4.10.240.10">
    <property type="entry name" value="Zn(2)-C6 fungal-type DNA-binding domain"/>
    <property type="match status" value="1"/>
</dbReference>
<dbReference type="Gene3D" id="2.60.40.10">
    <property type="entry name" value="Immunoglobulins"/>
    <property type="match status" value="2"/>
</dbReference>
<evidence type="ECO:0000256" key="2">
    <source>
        <dbReference type="ARBA" id="ARBA00022723"/>
    </source>
</evidence>
<evidence type="ECO:0000256" key="8">
    <source>
        <dbReference type="ARBA" id="ARBA00023295"/>
    </source>
</evidence>
<dbReference type="InterPro" id="IPR032312">
    <property type="entry name" value="LacZ_4"/>
</dbReference>
<dbReference type="PRINTS" id="PR00132">
    <property type="entry name" value="GLHYDRLASE2"/>
</dbReference>
<dbReference type="CDD" id="cd12148">
    <property type="entry name" value="fungal_TF_MHR"/>
    <property type="match status" value="1"/>
</dbReference>
<dbReference type="PANTHER" id="PTHR46323:SF1">
    <property type="entry name" value="LACTASE"/>
    <property type="match status" value="1"/>
</dbReference>
<dbReference type="GO" id="GO:0008270">
    <property type="term" value="F:zinc ion binding"/>
    <property type="evidence" value="ECO:0007669"/>
    <property type="project" value="InterPro"/>
</dbReference>
<dbReference type="PROSITE" id="PS00608">
    <property type="entry name" value="GLYCOSYL_HYDROL_F2_2"/>
    <property type="match status" value="1"/>
</dbReference>
<dbReference type="GO" id="GO:0006351">
    <property type="term" value="P:DNA-templated transcription"/>
    <property type="evidence" value="ECO:0007669"/>
    <property type="project" value="InterPro"/>
</dbReference>
<gene>
    <name evidence="12" type="ORF">PGRI_060540</name>
</gene>
<dbReference type="EMBL" id="LHQR01000048">
    <property type="protein sequence ID" value="KXG50087.1"/>
    <property type="molecule type" value="Genomic_DNA"/>
</dbReference>
<dbReference type="InterPro" id="IPR014718">
    <property type="entry name" value="GH-type_carb-bd"/>
</dbReference>
<comment type="similarity">
    <text evidence="1 10">Belongs to the glycosyl hydrolase 2 family.</text>
</comment>
<protein>
    <recommendedName>
        <fullName evidence="9">Lactase</fullName>
    </recommendedName>
</protein>
<dbReference type="SMART" id="SM01038">
    <property type="entry name" value="Bgal_small_N"/>
    <property type="match status" value="1"/>
</dbReference>
<evidence type="ECO:0000256" key="3">
    <source>
        <dbReference type="ARBA" id="ARBA00022801"/>
    </source>
</evidence>
<dbReference type="Pfam" id="PF00172">
    <property type="entry name" value="Zn_clus"/>
    <property type="match status" value="1"/>
</dbReference>
<dbReference type="InterPro" id="IPR050347">
    <property type="entry name" value="Bact_Beta-galactosidase"/>
</dbReference>
<evidence type="ECO:0000256" key="9">
    <source>
        <dbReference type="ARBA" id="ARBA00032230"/>
    </source>
</evidence>
<keyword evidence="6" id="KW-0804">Transcription</keyword>
<dbReference type="PROSITE" id="PS00719">
    <property type="entry name" value="GLYCOSYL_HYDROL_F2_1"/>
    <property type="match status" value="1"/>
</dbReference>
<dbReference type="PROSITE" id="PS50048">
    <property type="entry name" value="ZN2_CY6_FUNGAL_2"/>
    <property type="match status" value="1"/>
</dbReference>
<dbReference type="SUPFAM" id="SSF49303">
    <property type="entry name" value="beta-Galactosidase/glucuronidase domain"/>
    <property type="match status" value="2"/>
</dbReference>
<dbReference type="GO" id="GO:0009341">
    <property type="term" value="C:beta-galactosidase complex"/>
    <property type="evidence" value="ECO:0007669"/>
    <property type="project" value="InterPro"/>
</dbReference>
<evidence type="ECO:0000256" key="4">
    <source>
        <dbReference type="ARBA" id="ARBA00023015"/>
    </source>
</evidence>
<evidence type="ECO:0000256" key="5">
    <source>
        <dbReference type="ARBA" id="ARBA00023125"/>
    </source>
</evidence>
<dbReference type="Pfam" id="PF02836">
    <property type="entry name" value="Glyco_hydro_2_C"/>
    <property type="match status" value="1"/>
</dbReference>
<dbReference type="Pfam" id="PF02929">
    <property type="entry name" value="Bgal_small_N"/>
    <property type="match status" value="1"/>
</dbReference>
<dbReference type="InterPro" id="IPR013783">
    <property type="entry name" value="Ig-like_fold"/>
</dbReference>
<dbReference type="OMA" id="WKSENTE"/>
<dbReference type="InterPro" id="IPR006101">
    <property type="entry name" value="Glyco_hydro_2"/>
</dbReference>
<dbReference type="STRING" id="5078.A0A135LM98"/>
<dbReference type="InterPro" id="IPR017853">
    <property type="entry name" value="GH"/>
</dbReference>
<dbReference type="Gene3D" id="3.20.20.80">
    <property type="entry name" value="Glycosidases"/>
    <property type="match status" value="1"/>
</dbReference>
<dbReference type="InterPro" id="IPR006102">
    <property type="entry name" value="Ig-like_GH2"/>
</dbReference>
<dbReference type="GeneID" id="63709068"/>
<keyword evidence="3 10" id="KW-0378">Hydrolase</keyword>
<dbReference type="RefSeq" id="XP_040648623.1">
    <property type="nucleotide sequence ID" value="XM_040793768.1"/>
</dbReference>
<comment type="caution">
    <text evidence="12">The sequence shown here is derived from an EMBL/GenBank/DDBJ whole genome shotgun (WGS) entry which is preliminary data.</text>
</comment>
<keyword evidence="2" id="KW-0479">Metal-binding</keyword>
<dbReference type="PANTHER" id="PTHR46323">
    <property type="entry name" value="BETA-GALACTOSIDASE"/>
    <property type="match status" value="1"/>
</dbReference>
<dbReference type="InterPro" id="IPR036156">
    <property type="entry name" value="Beta-gal/glucu_dom_sf"/>
</dbReference>
<dbReference type="Pfam" id="PF04082">
    <property type="entry name" value="Fungal_trans"/>
    <property type="match status" value="1"/>
</dbReference>
<keyword evidence="4" id="KW-0805">Transcription regulation</keyword>
<dbReference type="Gene3D" id="2.70.98.10">
    <property type="match status" value="1"/>
</dbReference>
<reference evidence="12 13" key="1">
    <citation type="journal article" date="2016" name="BMC Genomics">
        <title>Genome sequencing and secondary metabolism of the postharvest pathogen Penicillium griseofulvum.</title>
        <authorList>
            <person name="Banani H."/>
            <person name="Marcet-Houben M."/>
            <person name="Ballester A.R."/>
            <person name="Abbruscato P."/>
            <person name="Gonzalez-Candelas L."/>
            <person name="Gabaldon T."/>
            <person name="Spadaro D."/>
        </authorList>
    </citation>
    <scope>NUCLEOTIDE SEQUENCE [LARGE SCALE GENOMIC DNA]</scope>
    <source>
        <strain evidence="12 13">PG3</strain>
    </source>
</reference>
<dbReference type="UniPathway" id="UPA00280"/>
<dbReference type="InterPro" id="IPR023230">
    <property type="entry name" value="Glyco_hydro_2_CS"/>
</dbReference>
<dbReference type="InterPro" id="IPR006103">
    <property type="entry name" value="Glyco_hydro_2_cat"/>
</dbReference>
<dbReference type="SMART" id="SM00066">
    <property type="entry name" value="GAL4"/>
    <property type="match status" value="1"/>
</dbReference>
<accession>A0A135LM98</accession>
<dbReference type="InterPro" id="IPR011013">
    <property type="entry name" value="Gal_mutarotase_sf_dom"/>
</dbReference>
<dbReference type="GO" id="GO:0000981">
    <property type="term" value="F:DNA-binding transcription factor activity, RNA polymerase II-specific"/>
    <property type="evidence" value="ECO:0007669"/>
    <property type="project" value="InterPro"/>
</dbReference>
<feature type="domain" description="Zn(2)-C6 fungal-type" evidence="11">
    <location>
        <begin position="1059"/>
        <end position="1088"/>
    </location>
</feature>
<dbReference type="InterPro" id="IPR004199">
    <property type="entry name" value="B-gal_small/dom_5"/>
</dbReference>
<evidence type="ECO:0000256" key="7">
    <source>
        <dbReference type="ARBA" id="ARBA00023242"/>
    </source>
</evidence>
<dbReference type="Pfam" id="PF00703">
    <property type="entry name" value="Glyco_hydro_2"/>
    <property type="match status" value="1"/>
</dbReference>
<dbReference type="Proteomes" id="UP000070168">
    <property type="component" value="Unassembled WGS sequence"/>
</dbReference>
<evidence type="ECO:0000256" key="6">
    <source>
        <dbReference type="ARBA" id="ARBA00023163"/>
    </source>
</evidence>
<dbReference type="InterPro" id="IPR036864">
    <property type="entry name" value="Zn2-C6_fun-type_DNA-bd_sf"/>
</dbReference>
<dbReference type="Pfam" id="PF02837">
    <property type="entry name" value="Glyco_hydro_2_N"/>
    <property type="match status" value="1"/>
</dbReference>
<dbReference type="InterPro" id="IPR008979">
    <property type="entry name" value="Galactose-bd-like_sf"/>
</dbReference>
<evidence type="ECO:0000256" key="1">
    <source>
        <dbReference type="ARBA" id="ARBA00007401"/>
    </source>
</evidence>
<keyword evidence="7" id="KW-0539">Nucleus</keyword>
<dbReference type="CDD" id="cd00067">
    <property type="entry name" value="GAL4"/>
    <property type="match status" value="1"/>
</dbReference>
<dbReference type="InterPro" id="IPR007219">
    <property type="entry name" value="XnlR_reg_dom"/>
</dbReference>
<dbReference type="OrthoDB" id="408320at2759"/>
<dbReference type="Pfam" id="PF16353">
    <property type="entry name" value="LacZ_4"/>
    <property type="match status" value="1"/>
</dbReference>
<name>A0A135LM98_PENPA</name>
<sequence>MSSSQATPLALQADSERPDFMNPAVFRRNNLPARSYHIPSTSLLLNGTWEFNMSRSPPEAPEPTEKISDKDWSSISVPGHWQLQGWGKPNYTNTQFPIPVCPPFVPTENPTGTYRRKFQVPAEWKSENTEIRLRFDGVDSAYHVWVNKSLIGYAQGSRNPSEFDVTPFLLDGDNEVFVRVYQWSDATYIEDQDQWWLSGIFRDVTLIALPTNDRLNDWFIRTDLDSEYKNATLLATIDYQVSERSNIALNLIESVEGKSHVITSTECTVEPATSAVELRLPVVDPKKWTAERPHLYEVEMVLTSLGSNNTFKTTQRIGFRKAERKDGFITVNGKAIQLRGVNRHDHHPLLGRAVPLDFMRKDLLLMKAHNINALRCSHYPPDPRLLDMADELGFWVIDEADLECHGFYDAVSRPMDIDETLGYEERKAMTFPKCGAHTSDNPAWRAAYVDRVHSMIQRDKNHTSIIIWSMGNESFFGTCHHSMVEYARTFDNTRLIHYEGDMDAETTDMYSYMYPEIDRLKSLAATEGVTNNGEFDKPIILCEYAHAMGNGPGLLTDYEKCFDEIPRLQGGFIWEWANHGLYIEGDTEKDGFYAYGGDFDDFPNDGTFVMDGLLNSVHQPLPGLLELKRVFEPVKLEVRGQVLALKNRYNFLDLSHLQASYKLESFNKQTKTLATGSLELPVVAAGRSAEISLPSELFQSNAHPAYLTITLEQRGNVEWDQGSYIVAWTQELVSKPTENTPVSSLSSTRGVISINSTKTTVSVSGSNWSFEFDSVRGHLMKWRYNSMPILEPHPDTGLAMVPGFWRPPTDNDVPSAMPYWKRFGVNCLTNQLRSFSTSSMKDGAVCIESETFISPPVLSWGWKCLTRYIIQPNGSLSISVKLQPTGAAPTTVPRVGLNLRANSDLQSARWLGPGPGESYPDKKIAQKFGLWNVDDIASLQTIYDIPQENGNRTDTAWMELLAPNGTGFRASPQESTMVNGGAASLSWTASQYSDETIEAARHPCDLSKDDAVFVRLDNQVAGVGTAACGPGPMDEHLVKVQDITFVSWRGMKRFRAARACDSCRQRKTRCDARDPCGPCVSLNQTCLYGTEAISRGKSDMILDTVLRMEASIEELKGMVATGSSSNAMGGVQANSTFPSSTMTPMSQDARHRPGGCTRVRDPTESAILSSGHLSSAESLLKWTVFHDHPSILEEAEPSFLSLEYGRPPFQSKLYGIFPSVSLSDVKNMVGVFQRTYNFWFPTISLDDLKALQLRIWQENLEPSCQSCLALLVMALGCVGASVTDEEGSSEEKFQQLKLQGASWFTAAMKMLHLAQIEMNVEACQCLLLTGLYFSFLQRPLQTWSYVNSAATRCRFLLSCPFDNPDRDDREHITRIFWSCFVLESNYISELPSLPQNCNAEIESVFSLPGKFHSHEAIEEEEKSTFYFLASIALRRLLNRAHYMLYDRDIGLQIDSNNFPSVNQELARQLQDWYHTLPPSLQFPEDGKPADDPHSEYLRQWYLSCRSVIYRPYLEWALANPLWDLNNNLRVLDGCRVALDTCLFKLRYMRQVPYTVMVDTWPCSLSLETAMLTLMGGFCHPQLTMQLRHIALLELGPHLQQLLQRWMTIHGSSVSPGVEKALRLIVKAHEFFESKSADFPPLQEKEQHLSPRSLRMSLG</sequence>
<keyword evidence="5" id="KW-0238">DNA-binding</keyword>
<keyword evidence="8 10" id="KW-0326">Glycosidase</keyword>
<dbReference type="PROSITE" id="PS00463">
    <property type="entry name" value="ZN2_CY6_FUNGAL_1"/>
    <property type="match status" value="1"/>
</dbReference>
<evidence type="ECO:0000313" key="12">
    <source>
        <dbReference type="EMBL" id="KXG50087.1"/>
    </source>
</evidence>
<proteinExistence type="inferred from homology"/>
<organism evidence="12 13">
    <name type="scientific">Penicillium patulum</name>
    <name type="common">Penicillium griseofulvum</name>
    <dbReference type="NCBI Taxonomy" id="5078"/>
    <lineage>
        <taxon>Eukaryota</taxon>
        <taxon>Fungi</taxon>
        <taxon>Dikarya</taxon>
        <taxon>Ascomycota</taxon>
        <taxon>Pezizomycotina</taxon>
        <taxon>Eurotiomycetes</taxon>
        <taxon>Eurotiomycetidae</taxon>
        <taxon>Eurotiales</taxon>
        <taxon>Aspergillaceae</taxon>
        <taxon>Penicillium</taxon>
    </lineage>
</organism>
<dbReference type="InterPro" id="IPR006104">
    <property type="entry name" value="Glyco_hydro_2_N"/>
</dbReference>
<dbReference type="InterPro" id="IPR023232">
    <property type="entry name" value="Glyco_hydro_2_AS"/>
</dbReference>
<evidence type="ECO:0000313" key="13">
    <source>
        <dbReference type="Proteomes" id="UP000070168"/>
    </source>
</evidence>
<dbReference type="SUPFAM" id="SSF49785">
    <property type="entry name" value="Galactose-binding domain-like"/>
    <property type="match status" value="1"/>
</dbReference>
<dbReference type="GO" id="GO:0003677">
    <property type="term" value="F:DNA binding"/>
    <property type="evidence" value="ECO:0007669"/>
    <property type="project" value="UniProtKB-KW"/>
</dbReference>
<dbReference type="Gene3D" id="2.60.120.260">
    <property type="entry name" value="Galactose-binding domain-like"/>
    <property type="match status" value="1"/>
</dbReference>
<dbReference type="GO" id="GO:0004565">
    <property type="term" value="F:beta-galactosidase activity"/>
    <property type="evidence" value="ECO:0007669"/>
    <property type="project" value="InterPro"/>
</dbReference>
<dbReference type="GO" id="GO:0030246">
    <property type="term" value="F:carbohydrate binding"/>
    <property type="evidence" value="ECO:0007669"/>
    <property type="project" value="InterPro"/>
</dbReference>